<evidence type="ECO:0000313" key="2">
    <source>
        <dbReference type="EMBL" id="EEH03895.1"/>
    </source>
</evidence>
<evidence type="ECO:0000256" key="1">
    <source>
        <dbReference type="SAM" id="MobiDB-lite"/>
    </source>
</evidence>
<name>C0NX29_AJECG</name>
<reference evidence="2" key="1">
    <citation type="submission" date="2009-02" db="EMBL/GenBank/DDBJ databases">
        <title>The Genome Sequence of Ajellomyces capsulatus strain G186AR.</title>
        <authorList>
            <consortium name="The Broad Institute Genome Sequencing Platform"/>
            <person name="Champion M."/>
            <person name="Cuomo C."/>
            <person name="Ma L.-J."/>
            <person name="Henn M.R."/>
            <person name="Sil A."/>
            <person name="Goldman B."/>
            <person name="Young S.K."/>
            <person name="Kodira C.D."/>
            <person name="Zeng Q."/>
            <person name="Koehrsen M."/>
            <person name="Alvarado L."/>
            <person name="Berlin A."/>
            <person name="Borenstein D."/>
            <person name="Chen Z."/>
            <person name="Engels R."/>
            <person name="Freedman E."/>
            <person name="Gellesch M."/>
            <person name="Goldberg J."/>
            <person name="Griggs A."/>
            <person name="Gujja S."/>
            <person name="Heiman D."/>
            <person name="Hepburn T."/>
            <person name="Howarth C."/>
            <person name="Jen D."/>
            <person name="Larson L."/>
            <person name="Lewis B."/>
            <person name="Mehta T."/>
            <person name="Park D."/>
            <person name="Pearson M."/>
            <person name="Roberts A."/>
            <person name="Saif S."/>
            <person name="Shea T."/>
            <person name="Shenoy N."/>
            <person name="Sisk P."/>
            <person name="Stolte C."/>
            <person name="Sykes S."/>
            <person name="Walk T."/>
            <person name="White J."/>
            <person name="Yandava C."/>
            <person name="Klein B."/>
            <person name="McEwen J.G."/>
            <person name="Puccia R."/>
            <person name="Goldman G.H."/>
            <person name="Felipe M.S."/>
            <person name="Nino-Vega G."/>
            <person name="San-Blas G."/>
            <person name="Taylor J."/>
            <person name="Mendoza L."/>
            <person name="Galagan J."/>
            <person name="Nusbaum C."/>
            <person name="Birren B."/>
        </authorList>
    </citation>
    <scope>NUCLEOTIDE SEQUENCE</scope>
    <source>
        <strain evidence="2">G186AR</strain>
    </source>
</reference>
<dbReference type="Proteomes" id="UP000001631">
    <property type="component" value="Unassembled WGS sequence"/>
</dbReference>
<dbReference type="EMBL" id="GG663375">
    <property type="protein sequence ID" value="EEH03895.1"/>
    <property type="molecule type" value="Genomic_DNA"/>
</dbReference>
<dbReference type="GeneID" id="69041037"/>
<protein>
    <submittedName>
        <fullName evidence="2">Uncharacterized protein</fullName>
    </submittedName>
</protein>
<organism evidence="2 3">
    <name type="scientific">Ajellomyces capsulatus (strain G186AR / H82 / ATCC MYA-2454 / RMSCC 2432)</name>
    <name type="common">Darling's disease fungus</name>
    <name type="synonym">Histoplasma capsulatum</name>
    <dbReference type="NCBI Taxonomy" id="447093"/>
    <lineage>
        <taxon>Eukaryota</taxon>
        <taxon>Fungi</taxon>
        <taxon>Dikarya</taxon>
        <taxon>Ascomycota</taxon>
        <taxon>Pezizomycotina</taxon>
        <taxon>Eurotiomycetes</taxon>
        <taxon>Eurotiomycetidae</taxon>
        <taxon>Onygenales</taxon>
        <taxon>Ajellomycetaceae</taxon>
        <taxon>Histoplasma</taxon>
    </lineage>
</organism>
<evidence type="ECO:0000313" key="3">
    <source>
        <dbReference type="Proteomes" id="UP000001631"/>
    </source>
</evidence>
<sequence length="500" mass="56495">MPYNLHQRYYLRERGQTQQDQPPTRQKRKRKRRAAEQHPKSTRTGAHRGRRSQDNRASPSSPAAPQDQPQQQPPPPAVKDEMHPWLKAMGYEEVDFIVDPEAGLKEGEEPPPLGTVEEEDPDLLNYGPWPETDSHIDPATRDAIEASKNPFFISWLRGRHIGISHGYQKAAFASYEINYLSACKGYVNGSPLGGADSSIKVTICKFTLSKHTASSLAFSMQSFSARKAANIFSPTTGFKMAAPNLGIIPTTQGVQNHFWNRNEEAHSLIRNLYHLPANHSQEDIVDHVWVAICRLYFPHTATGHNGPRWTVLREAYRGPQHHLSEHKPNVLVVRLQPQQVVGGLRVYGRDYLWVDCKPPSHDSPSGWKNLINEATERLNSAHPQRAVAVIVAIGCRMMAFWWDPTNTVVTPRMSIQAAHPQTVVWDLDPRLKGWFQGGWVNSATGRVDLSQALVVDCITEEIVNGQRMLRWRDELAEIEKLLVSIRQMGLPGRNDSHWSC</sequence>
<feature type="compositionally biased region" description="Low complexity" evidence="1">
    <location>
        <begin position="57"/>
        <end position="70"/>
    </location>
</feature>
<dbReference type="STRING" id="447093.C0NX29"/>
<dbReference type="InParanoid" id="C0NX29"/>
<proteinExistence type="predicted"/>
<accession>C0NX29</accession>
<dbReference type="VEuPathDB" id="FungiDB:I7I50_08274"/>
<gene>
    <name evidence="2" type="ORF">HCBG_08021</name>
</gene>
<dbReference type="RefSeq" id="XP_045284376.1">
    <property type="nucleotide sequence ID" value="XM_045435070.1"/>
</dbReference>
<feature type="region of interest" description="Disordered" evidence="1">
    <location>
        <begin position="1"/>
        <end position="81"/>
    </location>
</feature>
<dbReference type="HOGENOM" id="CLU_545078_0_0_1"/>
<keyword evidence="3" id="KW-1185">Reference proteome</keyword>
<dbReference type="AlphaFoldDB" id="C0NX29"/>